<dbReference type="Pfam" id="PF00533">
    <property type="entry name" value="BRCT"/>
    <property type="match status" value="1"/>
</dbReference>
<dbReference type="SMART" id="SM00292">
    <property type="entry name" value="BRCT"/>
    <property type="match status" value="1"/>
</dbReference>
<protein>
    <submittedName>
        <fullName evidence="3">BRCT domain-containing protein</fullName>
    </submittedName>
</protein>
<dbReference type="PANTHER" id="PTHR46677:SF1">
    <property type="entry name" value="SMC5-SMC6 COMPLEX LOCALIZATION FACTOR PROTEIN 1"/>
    <property type="match status" value="1"/>
</dbReference>
<dbReference type="GO" id="GO:0005634">
    <property type="term" value="C:nucleus"/>
    <property type="evidence" value="ECO:0007669"/>
    <property type="project" value="TreeGrafter"/>
</dbReference>
<sequence>RLSTPISEIKRRFYVEKFGDGYANHVESKCTTVPRKMPDLNHSGEGGDTTDQEEEIASTAPQPRERIPSPPATRAATVHSAANSSSGSLERSNTSAEKRSRSELEEEEQEGGDLDESDKQYRSPAGARDEQEPAAKKPLLNVGRGDEFVQRLSDVIAAAKESAKKKAKIQLQPDTEHIPAEPYTEMDYDSEINVGGVVWRERDIENIQANETTKPSGKGKPNDTINEKSMKDNNPARANPRGMKYQGVPVFAISGVPENVRLDLTKKIEHLQGKLASDPNRYDPDCTHILCGKPNRGEKMLSGIAAGKWLLSTKYLDDSYDEGYFLDEECYEWGNPKAASKLTALASAGDLETAAAAYTW</sequence>
<dbReference type="SUPFAM" id="SSF52113">
    <property type="entry name" value="BRCT domain"/>
    <property type="match status" value="1"/>
</dbReference>
<evidence type="ECO:0000259" key="2">
    <source>
        <dbReference type="SMART" id="SM00292"/>
    </source>
</evidence>
<feature type="domain" description="BRCT" evidence="2">
    <location>
        <begin position="243"/>
        <end position="323"/>
    </location>
</feature>
<dbReference type="FunFam" id="3.40.50.10190:FF:000018">
    <property type="entry name" value="DNA topoisomerase 2-binding protein 1"/>
    <property type="match status" value="1"/>
</dbReference>
<dbReference type="GO" id="GO:2000781">
    <property type="term" value="P:positive regulation of double-strand break repair"/>
    <property type="evidence" value="ECO:0007669"/>
    <property type="project" value="InterPro"/>
</dbReference>
<dbReference type="InterPro" id="IPR036420">
    <property type="entry name" value="BRCT_dom_sf"/>
</dbReference>
<evidence type="ECO:0000313" key="4">
    <source>
        <dbReference type="Proteomes" id="UP000075901"/>
    </source>
</evidence>
<evidence type="ECO:0000313" key="3">
    <source>
        <dbReference type="EnsemblMetazoa" id="AMAM013731-PA"/>
    </source>
</evidence>
<dbReference type="InterPro" id="IPR042479">
    <property type="entry name" value="Slf1"/>
</dbReference>
<reference evidence="3" key="2">
    <citation type="submission" date="2020-05" db="UniProtKB">
        <authorList>
            <consortium name="EnsemblMetazoa"/>
        </authorList>
    </citation>
    <scope>IDENTIFICATION</scope>
    <source>
        <strain evidence="3">maculatus3</strain>
    </source>
</reference>
<feature type="compositionally biased region" description="Acidic residues" evidence="1">
    <location>
        <begin position="104"/>
        <end position="116"/>
    </location>
</feature>
<dbReference type="InterPro" id="IPR001357">
    <property type="entry name" value="BRCT_dom"/>
</dbReference>
<dbReference type="Proteomes" id="UP000075901">
    <property type="component" value="Unassembled WGS sequence"/>
</dbReference>
<organism evidence="3 4">
    <name type="scientific">Anopheles maculatus</name>
    <dbReference type="NCBI Taxonomy" id="74869"/>
    <lineage>
        <taxon>Eukaryota</taxon>
        <taxon>Metazoa</taxon>
        <taxon>Ecdysozoa</taxon>
        <taxon>Arthropoda</taxon>
        <taxon>Hexapoda</taxon>
        <taxon>Insecta</taxon>
        <taxon>Pterygota</taxon>
        <taxon>Neoptera</taxon>
        <taxon>Endopterygota</taxon>
        <taxon>Diptera</taxon>
        <taxon>Nematocera</taxon>
        <taxon>Culicoidea</taxon>
        <taxon>Culicidae</taxon>
        <taxon>Anophelinae</taxon>
        <taxon>Anopheles</taxon>
        <taxon>Anopheles maculatus group</taxon>
    </lineage>
</organism>
<keyword evidence="4" id="KW-1185">Reference proteome</keyword>
<dbReference type="Gene3D" id="3.40.50.10190">
    <property type="entry name" value="BRCT domain"/>
    <property type="match status" value="1"/>
</dbReference>
<dbReference type="GO" id="GO:0035861">
    <property type="term" value="C:site of double-strand break"/>
    <property type="evidence" value="ECO:0007669"/>
    <property type="project" value="TreeGrafter"/>
</dbReference>
<dbReference type="VEuPathDB" id="VectorBase:AMAM013731"/>
<feature type="compositionally biased region" description="Basic and acidic residues" evidence="1">
    <location>
        <begin position="117"/>
        <end position="135"/>
    </location>
</feature>
<dbReference type="GO" id="GO:1990166">
    <property type="term" value="P:protein localization to site of double-strand break"/>
    <property type="evidence" value="ECO:0007669"/>
    <property type="project" value="TreeGrafter"/>
</dbReference>
<dbReference type="AlphaFoldDB" id="A0A182SUK6"/>
<dbReference type="GO" id="GO:0006974">
    <property type="term" value="P:DNA damage response"/>
    <property type="evidence" value="ECO:0007669"/>
    <property type="project" value="TreeGrafter"/>
</dbReference>
<proteinExistence type="predicted"/>
<feature type="region of interest" description="Disordered" evidence="1">
    <location>
        <begin position="207"/>
        <end position="242"/>
    </location>
</feature>
<evidence type="ECO:0000256" key="1">
    <source>
        <dbReference type="SAM" id="MobiDB-lite"/>
    </source>
</evidence>
<name>A0A182SUK6_9DIPT</name>
<reference evidence="4" key="1">
    <citation type="submission" date="2013-09" db="EMBL/GenBank/DDBJ databases">
        <title>The Genome Sequence of Anopheles maculatus species B.</title>
        <authorList>
            <consortium name="The Broad Institute Genomics Platform"/>
            <person name="Neafsey D.E."/>
            <person name="Besansky N."/>
            <person name="Howell P."/>
            <person name="Walton C."/>
            <person name="Young S.K."/>
            <person name="Zeng Q."/>
            <person name="Gargeya S."/>
            <person name="Fitzgerald M."/>
            <person name="Haas B."/>
            <person name="Abouelleil A."/>
            <person name="Allen A.W."/>
            <person name="Alvarado L."/>
            <person name="Arachchi H.M."/>
            <person name="Berlin A.M."/>
            <person name="Chapman S.B."/>
            <person name="Gainer-Dewar J."/>
            <person name="Goldberg J."/>
            <person name="Griggs A."/>
            <person name="Gujja S."/>
            <person name="Hansen M."/>
            <person name="Howarth C."/>
            <person name="Imamovic A."/>
            <person name="Ireland A."/>
            <person name="Larimer J."/>
            <person name="McCowan C."/>
            <person name="Murphy C."/>
            <person name="Pearson M."/>
            <person name="Poon T.W."/>
            <person name="Priest M."/>
            <person name="Roberts A."/>
            <person name="Saif S."/>
            <person name="Shea T."/>
            <person name="Sisk P."/>
            <person name="Sykes S."/>
            <person name="Wortman J."/>
            <person name="Nusbaum C."/>
            <person name="Birren B."/>
        </authorList>
    </citation>
    <scope>NUCLEOTIDE SEQUENCE [LARGE SCALE GENOMIC DNA]</scope>
    <source>
        <strain evidence="4">maculatus3</strain>
    </source>
</reference>
<dbReference type="EnsemblMetazoa" id="AMAM013731-RA">
    <property type="protein sequence ID" value="AMAM013731-PA"/>
    <property type="gene ID" value="AMAM013731"/>
</dbReference>
<feature type="compositionally biased region" description="Polar residues" evidence="1">
    <location>
        <begin position="80"/>
        <end position="95"/>
    </location>
</feature>
<dbReference type="PANTHER" id="PTHR46677">
    <property type="entry name" value="SMC5-SMC6 COMPLEX LOCALIZATION FACTOR PROTEIN 1"/>
    <property type="match status" value="1"/>
</dbReference>
<accession>A0A182SUK6</accession>
<feature type="region of interest" description="Disordered" evidence="1">
    <location>
        <begin position="30"/>
        <end position="145"/>
    </location>
</feature>
<dbReference type="CDD" id="cd17738">
    <property type="entry name" value="BRCT_TopBP1_rpt7"/>
    <property type="match status" value="1"/>
</dbReference>